<dbReference type="GO" id="GO:1902600">
    <property type="term" value="P:proton transmembrane transport"/>
    <property type="evidence" value="ECO:0007669"/>
    <property type="project" value="InterPro"/>
</dbReference>
<evidence type="ECO:0000256" key="8">
    <source>
        <dbReference type="ARBA" id="ARBA00023136"/>
    </source>
</evidence>
<dbReference type="PANTHER" id="PTHR43562:SF1">
    <property type="entry name" value="NA(+)_H(+) ANTIPORTER YJBQ-RELATED"/>
    <property type="match status" value="1"/>
</dbReference>
<feature type="transmembrane region" description="Helical" evidence="10">
    <location>
        <begin position="6"/>
        <end position="24"/>
    </location>
</feature>
<evidence type="ECO:0000313" key="12">
    <source>
        <dbReference type="EMBL" id="PIB74790.1"/>
    </source>
</evidence>
<feature type="transmembrane region" description="Helical" evidence="10">
    <location>
        <begin position="91"/>
        <end position="113"/>
    </location>
</feature>
<comment type="subcellular location">
    <subcellularLocation>
        <location evidence="1">Membrane</location>
        <topology evidence="1">Multi-pass membrane protein</topology>
    </subcellularLocation>
</comment>
<evidence type="ECO:0000256" key="4">
    <source>
        <dbReference type="ARBA" id="ARBA00022449"/>
    </source>
</evidence>
<feature type="region of interest" description="Disordered" evidence="9">
    <location>
        <begin position="380"/>
        <end position="458"/>
    </location>
</feature>
<feature type="transmembrane region" description="Helical" evidence="10">
    <location>
        <begin position="323"/>
        <end position="342"/>
    </location>
</feature>
<dbReference type="Gene3D" id="1.20.1530.20">
    <property type="match status" value="1"/>
</dbReference>
<keyword evidence="5 10" id="KW-0812">Transmembrane</keyword>
<organism evidence="12 13">
    <name type="scientific">Mycolicibacterium brumae</name>
    <dbReference type="NCBI Taxonomy" id="85968"/>
    <lineage>
        <taxon>Bacteria</taxon>
        <taxon>Bacillati</taxon>
        <taxon>Actinomycetota</taxon>
        <taxon>Actinomycetes</taxon>
        <taxon>Mycobacteriales</taxon>
        <taxon>Mycobacteriaceae</taxon>
        <taxon>Mycolicibacterium</taxon>
    </lineage>
</organism>
<comment type="similarity">
    <text evidence="2">Belongs to the monovalent cation:proton antiporter 2 (CPA2) transporter (TC 2.A.37) family.</text>
</comment>
<feature type="transmembrane region" description="Helical" evidence="10">
    <location>
        <begin position="175"/>
        <end position="195"/>
    </location>
</feature>
<evidence type="ECO:0000256" key="1">
    <source>
        <dbReference type="ARBA" id="ARBA00004141"/>
    </source>
</evidence>
<dbReference type="AlphaFoldDB" id="A0A2G5P9P7"/>
<evidence type="ECO:0000256" key="10">
    <source>
        <dbReference type="SAM" id="Phobius"/>
    </source>
</evidence>
<evidence type="ECO:0000313" key="13">
    <source>
        <dbReference type="Proteomes" id="UP000230551"/>
    </source>
</evidence>
<evidence type="ECO:0000256" key="6">
    <source>
        <dbReference type="ARBA" id="ARBA00022989"/>
    </source>
</evidence>
<sequence length="458" mass="46165">MGDFDFGTLAMIVAIGMIGPLLALPKKLRAPVVVGELAAGIAFGHSGLGLLNPDDPTFRHLADIGFALVMFLVGSHVPIRDRNLRSSVPVAALRCVLVGVAALLLAAGIEAIFQTGHMLLYAVLIASSSAALALPMIDRIGMAGPAVLSVTAQIAIADTACIVLLPLAIDPPRAGTAALGALAIAAFTLIAYFVIHYLQRKGYRKVIHRYSEQNRVALELRIALLLLFGLCWLAVSTRVSIMLAGFALGLGLSAIGQPRRLARQLFGVTEGFFGPLFFVWLGASLHLAELGEDPSLILLGLSLGAAAMLAHLAGVLTRQPAAMAVLASGQLGVPVAAAALGVDYGLMSAGEPSALILGALVTVVGTSIAANIAQRARNASAAGQTGLEEPDRSGDQSGVAKPPAAGGGPAGGLTADGSPADGEPGGAPQPDGDPQPDGGPAAAPHAGTDGAKPPEGGG</sequence>
<proteinExistence type="inferred from homology"/>
<comment type="caution">
    <text evidence="12">The sequence shown here is derived from an EMBL/GenBank/DDBJ whole genome shotgun (WGS) entry which is preliminary data.</text>
</comment>
<reference evidence="12 13" key="1">
    <citation type="journal article" date="2017" name="Infect. Genet. Evol.">
        <title>The new phylogeny of the genus Mycobacterium: The old and the news.</title>
        <authorList>
            <person name="Tortoli E."/>
            <person name="Fedrizzi T."/>
            <person name="Meehan C.J."/>
            <person name="Trovato A."/>
            <person name="Grottola A."/>
            <person name="Giacobazzi E."/>
            <person name="Serpini G.F."/>
            <person name="Tagliazucchi S."/>
            <person name="Fabio A."/>
            <person name="Bettua C."/>
            <person name="Bertorelli R."/>
            <person name="Frascaro F."/>
            <person name="De Sanctis V."/>
            <person name="Pecorari M."/>
            <person name="Jousson O."/>
            <person name="Segata N."/>
            <person name="Cirillo D.M."/>
        </authorList>
    </citation>
    <scope>NUCLEOTIDE SEQUENCE [LARGE SCALE GENOMIC DNA]</scope>
    <source>
        <strain evidence="12 13">CIP1034565</strain>
    </source>
</reference>
<gene>
    <name evidence="12" type="ORF">CQY22_011750</name>
</gene>
<keyword evidence="4" id="KW-0050">Antiport</keyword>
<evidence type="ECO:0000256" key="3">
    <source>
        <dbReference type="ARBA" id="ARBA00022448"/>
    </source>
</evidence>
<dbReference type="PANTHER" id="PTHR43562">
    <property type="entry name" value="NAPA-TYPE SODIUM/HYDROGEN ANTIPORTER"/>
    <property type="match status" value="1"/>
</dbReference>
<keyword evidence="13" id="KW-1185">Reference proteome</keyword>
<feature type="transmembrane region" description="Helical" evidence="10">
    <location>
        <begin position="31"/>
        <end position="51"/>
    </location>
</feature>
<dbReference type="STRING" id="85968.GCA_900073015_02024"/>
<feature type="transmembrane region" description="Helical" evidence="10">
    <location>
        <begin position="265"/>
        <end position="283"/>
    </location>
</feature>
<feature type="transmembrane region" description="Helical" evidence="10">
    <location>
        <begin position="295"/>
        <end position="316"/>
    </location>
</feature>
<keyword evidence="8 10" id="KW-0472">Membrane</keyword>
<feature type="transmembrane region" description="Helical" evidence="10">
    <location>
        <begin position="354"/>
        <end position="373"/>
    </location>
</feature>
<feature type="transmembrane region" description="Helical" evidence="10">
    <location>
        <begin position="146"/>
        <end position="169"/>
    </location>
</feature>
<feature type="transmembrane region" description="Helical" evidence="10">
    <location>
        <begin position="57"/>
        <end position="79"/>
    </location>
</feature>
<dbReference type="GO" id="GO:0015297">
    <property type="term" value="F:antiporter activity"/>
    <property type="evidence" value="ECO:0007669"/>
    <property type="project" value="UniProtKB-KW"/>
</dbReference>
<feature type="domain" description="Cation/H+ exchanger transmembrane" evidence="11">
    <location>
        <begin position="17"/>
        <end position="369"/>
    </location>
</feature>
<evidence type="ECO:0000256" key="5">
    <source>
        <dbReference type="ARBA" id="ARBA00022692"/>
    </source>
</evidence>
<dbReference type="GO" id="GO:0016020">
    <property type="term" value="C:membrane"/>
    <property type="evidence" value="ECO:0007669"/>
    <property type="project" value="UniProtKB-SubCell"/>
</dbReference>
<dbReference type="Pfam" id="PF00999">
    <property type="entry name" value="Na_H_Exchanger"/>
    <property type="match status" value="1"/>
</dbReference>
<evidence type="ECO:0000259" key="11">
    <source>
        <dbReference type="Pfam" id="PF00999"/>
    </source>
</evidence>
<evidence type="ECO:0000256" key="2">
    <source>
        <dbReference type="ARBA" id="ARBA00005551"/>
    </source>
</evidence>
<dbReference type="InterPro" id="IPR038770">
    <property type="entry name" value="Na+/solute_symporter_sf"/>
</dbReference>
<feature type="transmembrane region" description="Helical" evidence="10">
    <location>
        <begin position="216"/>
        <end position="235"/>
    </location>
</feature>
<feature type="transmembrane region" description="Helical" evidence="10">
    <location>
        <begin position="241"/>
        <end position="258"/>
    </location>
</feature>
<accession>A0A2G5P9P7</accession>
<dbReference type="EMBL" id="PDCN02000014">
    <property type="protein sequence ID" value="PIB74790.1"/>
    <property type="molecule type" value="Genomic_DNA"/>
</dbReference>
<keyword evidence="3" id="KW-0813">Transport</keyword>
<dbReference type="InterPro" id="IPR006153">
    <property type="entry name" value="Cation/H_exchanger_TM"/>
</dbReference>
<evidence type="ECO:0000256" key="9">
    <source>
        <dbReference type="SAM" id="MobiDB-lite"/>
    </source>
</evidence>
<keyword evidence="6 10" id="KW-1133">Transmembrane helix</keyword>
<protein>
    <submittedName>
        <fullName evidence="12">Sodium:proton antiporter</fullName>
    </submittedName>
</protein>
<feature type="transmembrane region" description="Helical" evidence="10">
    <location>
        <begin position="119"/>
        <end position="137"/>
    </location>
</feature>
<evidence type="ECO:0000256" key="7">
    <source>
        <dbReference type="ARBA" id="ARBA00023065"/>
    </source>
</evidence>
<keyword evidence="7" id="KW-0406">Ion transport</keyword>
<dbReference type="Proteomes" id="UP000230551">
    <property type="component" value="Unassembled WGS sequence"/>
</dbReference>
<feature type="compositionally biased region" description="Low complexity" evidence="9">
    <location>
        <begin position="419"/>
        <end position="451"/>
    </location>
</feature>
<name>A0A2G5P9P7_9MYCO</name>